<keyword evidence="5" id="KW-0698">rRNA processing</keyword>
<proteinExistence type="inferred from homology"/>
<dbReference type="Gene3D" id="2.30.30.100">
    <property type="match status" value="1"/>
</dbReference>
<evidence type="ECO:0000259" key="14">
    <source>
        <dbReference type="PROSITE" id="PS52002"/>
    </source>
</evidence>
<dbReference type="GO" id="GO:0046540">
    <property type="term" value="C:U4/U6 x U5 tri-snRNP complex"/>
    <property type="evidence" value="ECO:0007669"/>
    <property type="project" value="TreeGrafter"/>
</dbReference>
<dbReference type="GO" id="GO:0000932">
    <property type="term" value="C:P-body"/>
    <property type="evidence" value="ECO:0007669"/>
    <property type="project" value="TreeGrafter"/>
</dbReference>
<dbReference type="GO" id="GO:0005688">
    <property type="term" value="C:U6 snRNP"/>
    <property type="evidence" value="ECO:0007669"/>
    <property type="project" value="TreeGrafter"/>
</dbReference>
<keyword evidence="16" id="KW-1185">Reference proteome</keyword>
<dbReference type="PANTHER" id="PTHR11021">
    <property type="entry name" value="SMALL NUCLEAR RIBONUCLEOPROTEIN F SNRNP-F"/>
    <property type="match status" value="1"/>
</dbReference>
<dbReference type="STRING" id="691883.A0A058Z0N4"/>
<gene>
    <name evidence="15" type="ORF">H696_05552</name>
</gene>
<evidence type="ECO:0000256" key="2">
    <source>
        <dbReference type="ARBA" id="ARBA00004496"/>
    </source>
</evidence>
<dbReference type="GO" id="GO:0003723">
    <property type="term" value="F:RNA binding"/>
    <property type="evidence" value="ECO:0007669"/>
    <property type="project" value="UniProtKB-UniRule"/>
</dbReference>
<dbReference type="InterPro" id="IPR047575">
    <property type="entry name" value="Sm"/>
</dbReference>
<dbReference type="OMA" id="EQTVEYV"/>
<dbReference type="GO" id="GO:0008033">
    <property type="term" value="P:tRNA processing"/>
    <property type="evidence" value="ECO:0007669"/>
    <property type="project" value="UniProtKB-KW"/>
</dbReference>
<dbReference type="PANTHER" id="PTHR11021:SF1">
    <property type="entry name" value="U6 SNRNA-ASSOCIATED SM-LIKE PROTEIN LSM6"/>
    <property type="match status" value="1"/>
</dbReference>
<dbReference type="InterPro" id="IPR010920">
    <property type="entry name" value="LSM_dom_sf"/>
</dbReference>
<reference evidence="15" key="1">
    <citation type="submission" date="2013-04" db="EMBL/GenBank/DDBJ databases">
        <title>The Genome Sequence of Fonticula alba ATCC 38817.</title>
        <authorList>
            <consortium name="The Broad Institute Genomics Platform"/>
            <person name="Russ C."/>
            <person name="Cuomo C."/>
            <person name="Burger G."/>
            <person name="Gray M.W."/>
            <person name="Holland P.W.H."/>
            <person name="King N."/>
            <person name="Lang F.B.F."/>
            <person name="Roger A.J."/>
            <person name="Ruiz-Trillo I."/>
            <person name="Brown M."/>
            <person name="Walker B."/>
            <person name="Young S."/>
            <person name="Zeng Q."/>
            <person name="Gargeya S."/>
            <person name="Fitzgerald M."/>
            <person name="Haas B."/>
            <person name="Abouelleil A."/>
            <person name="Allen A.W."/>
            <person name="Alvarado L."/>
            <person name="Arachchi H.M."/>
            <person name="Berlin A.M."/>
            <person name="Chapman S.B."/>
            <person name="Gainer-Dewar J."/>
            <person name="Goldberg J."/>
            <person name="Griggs A."/>
            <person name="Gujja S."/>
            <person name="Hansen M."/>
            <person name="Howarth C."/>
            <person name="Imamovic A."/>
            <person name="Ireland A."/>
            <person name="Larimer J."/>
            <person name="McCowan C."/>
            <person name="Murphy C."/>
            <person name="Pearson M."/>
            <person name="Poon T.W."/>
            <person name="Priest M."/>
            <person name="Roberts A."/>
            <person name="Saif S."/>
            <person name="Shea T."/>
            <person name="Sisk P."/>
            <person name="Sykes S."/>
            <person name="Wortman J."/>
            <person name="Nusbaum C."/>
            <person name="Birren B."/>
        </authorList>
    </citation>
    <scope>NUCLEOTIDE SEQUENCE [LARGE SCALE GENOMIC DNA]</scope>
    <source>
        <strain evidence="15">ATCC 38817</strain>
    </source>
</reference>
<keyword evidence="10 13" id="KW-0508">mRNA splicing</keyword>
<dbReference type="GO" id="GO:0005681">
    <property type="term" value="C:spliceosomal complex"/>
    <property type="evidence" value="ECO:0007669"/>
    <property type="project" value="UniProtKB-KW"/>
</dbReference>
<evidence type="ECO:0000256" key="9">
    <source>
        <dbReference type="ARBA" id="ARBA00022884"/>
    </source>
</evidence>
<keyword evidence="11 13" id="KW-0539">Nucleus</keyword>
<evidence type="ECO:0000256" key="13">
    <source>
        <dbReference type="PIRNR" id="PIRNR006609"/>
    </source>
</evidence>
<dbReference type="Proteomes" id="UP000030693">
    <property type="component" value="Unassembled WGS sequence"/>
</dbReference>
<comment type="similarity">
    <text evidence="3 13">Belongs to the snRNP Sm proteins family. SmF/LSm6 subfamily.</text>
</comment>
<evidence type="ECO:0000256" key="7">
    <source>
        <dbReference type="ARBA" id="ARBA00022694"/>
    </source>
</evidence>
<protein>
    <recommendedName>
        <fullName evidence="14">Sm domain-containing protein</fullName>
    </recommendedName>
</protein>
<dbReference type="SUPFAM" id="SSF50182">
    <property type="entry name" value="Sm-like ribonucleoproteins"/>
    <property type="match status" value="1"/>
</dbReference>
<keyword evidence="9 13" id="KW-0694">RNA-binding</keyword>
<name>A0A058Z0N4_FONAL</name>
<dbReference type="eggNOG" id="KOG1783">
    <property type="taxonomic scope" value="Eukaryota"/>
</dbReference>
<dbReference type="EMBL" id="KB932212">
    <property type="protein sequence ID" value="KCV67820.1"/>
    <property type="molecule type" value="Genomic_DNA"/>
</dbReference>
<evidence type="ECO:0000256" key="11">
    <source>
        <dbReference type="ARBA" id="ARBA00023242"/>
    </source>
</evidence>
<dbReference type="SMART" id="SM00651">
    <property type="entry name" value="Sm"/>
    <property type="match status" value="1"/>
</dbReference>
<accession>A0A058Z0N4</accession>
<keyword evidence="7" id="KW-0819">tRNA processing</keyword>
<evidence type="ECO:0000256" key="5">
    <source>
        <dbReference type="ARBA" id="ARBA00022552"/>
    </source>
</evidence>
<evidence type="ECO:0000313" key="16">
    <source>
        <dbReference type="Proteomes" id="UP000030693"/>
    </source>
</evidence>
<evidence type="ECO:0000256" key="3">
    <source>
        <dbReference type="ARBA" id="ARBA00007927"/>
    </source>
</evidence>
<keyword evidence="8 13" id="KW-0747">Spliceosome</keyword>
<evidence type="ECO:0000256" key="12">
    <source>
        <dbReference type="ARBA" id="ARBA00023274"/>
    </source>
</evidence>
<evidence type="ECO:0000256" key="8">
    <source>
        <dbReference type="ARBA" id="ARBA00022728"/>
    </source>
</evidence>
<dbReference type="OrthoDB" id="268799at2759"/>
<dbReference type="RefSeq" id="XP_009497640.1">
    <property type="nucleotide sequence ID" value="XM_009499365.1"/>
</dbReference>
<evidence type="ECO:0000313" key="15">
    <source>
        <dbReference type="EMBL" id="KCV67820.1"/>
    </source>
</evidence>
<evidence type="ECO:0000256" key="1">
    <source>
        <dbReference type="ARBA" id="ARBA00004123"/>
    </source>
</evidence>
<organism evidence="15">
    <name type="scientific">Fonticula alba</name>
    <name type="common">Slime mold</name>
    <dbReference type="NCBI Taxonomy" id="691883"/>
    <lineage>
        <taxon>Eukaryota</taxon>
        <taxon>Rotosphaerida</taxon>
        <taxon>Fonticulaceae</taxon>
        <taxon>Fonticula</taxon>
    </lineage>
</organism>
<keyword evidence="4" id="KW-0963">Cytoplasm</keyword>
<dbReference type="GO" id="GO:0000398">
    <property type="term" value="P:mRNA splicing, via spliceosome"/>
    <property type="evidence" value="ECO:0007669"/>
    <property type="project" value="InterPro"/>
</dbReference>
<dbReference type="InterPro" id="IPR016487">
    <property type="entry name" value="Lsm6/sSmF"/>
</dbReference>
<sequence length="90" mass="9631">MSPEDAVASVPLAGSRKSPSEYVASMRGKKVIVKLIGGSIFKGYLASLDGYLNIALEQTEEWNSEGTGVIGTFGDALIRGNNVYYISLEE</sequence>
<keyword evidence="12 13" id="KW-0687">Ribonucleoprotein</keyword>
<dbReference type="PROSITE" id="PS52002">
    <property type="entry name" value="SM"/>
    <property type="match status" value="1"/>
</dbReference>
<dbReference type="GO" id="GO:0030490">
    <property type="term" value="P:maturation of SSU-rRNA"/>
    <property type="evidence" value="ECO:0007669"/>
    <property type="project" value="TreeGrafter"/>
</dbReference>
<evidence type="ECO:0000256" key="10">
    <source>
        <dbReference type="ARBA" id="ARBA00023187"/>
    </source>
</evidence>
<dbReference type="GO" id="GO:0005730">
    <property type="term" value="C:nucleolus"/>
    <property type="evidence" value="ECO:0007669"/>
    <property type="project" value="TreeGrafter"/>
</dbReference>
<keyword evidence="6 13" id="KW-0507">mRNA processing</keyword>
<evidence type="ECO:0000256" key="4">
    <source>
        <dbReference type="ARBA" id="ARBA00022490"/>
    </source>
</evidence>
<dbReference type="Pfam" id="PF01423">
    <property type="entry name" value="LSM"/>
    <property type="match status" value="1"/>
</dbReference>
<dbReference type="GO" id="GO:0005732">
    <property type="term" value="C:sno(s)RNA-containing ribonucleoprotein complex"/>
    <property type="evidence" value="ECO:0007669"/>
    <property type="project" value="TreeGrafter"/>
</dbReference>
<evidence type="ECO:0000256" key="6">
    <source>
        <dbReference type="ARBA" id="ARBA00022664"/>
    </source>
</evidence>
<dbReference type="InterPro" id="IPR001163">
    <property type="entry name" value="Sm_dom_euk/arc"/>
</dbReference>
<dbReference type="CDD" id="cd01726">
    <property type="entry name" value="LSm6"/>
    <property type="match status" value="1"/>
</dbReference>
<comment type="subcellular location">
    <subcellularLocation>
        <location evidence="2">Cytoplasm</location>
    </subcellularLocation>
    <subcellularLocation>
        <location evidence="1 13">Nucleus</location>
    </subcellularLocation>
</comment>
<dbReference type="AlphaFoldDB" id="A0A058Z0N4"/>
<dbReference type="GeneID" id="20530277"/>
<feature type="domain" description="Sm" evidence="14">
    <location>
        <begin position="18"/>
        <end position="90"/>
    </location>
</feature>